<dbReference type="InterPro" id="IPR001482">
    <property type="entry name" value="T2SS/T4SS_dom"/>
</dbReference>
<reference evidence="3" key="1">
    <citation type="journal article" date="2021" name="PeerJ">
        <title>Extensive microbial diversity within the chicken gut microbiome revealed by metagenomics and culture.</title>
        <authorList>
            <person name="Gilroy R."/>
            <person name="Ravi A."/>
            <person name="Getino M."/>
            <person name="Pursley I."/>
            <person name="Horton D.L."/>
            <person name="Alikhan N.F."/>
            <person name="Baker D."/>
            <person name="Gharbi K."/>
            <person name="Hall N."/>
            <person name="Watson M."/>
            <person name="Adriaenssens E.M."/>
            <person name="Foster-Nyarko E."/>
            <person name="Jarju S."/>
            <person name="Secka A."/>
            <person name="Antonio M."/>
            <person name="Oren A."/>
            <person name="Chaudhuri R.R."/>
            <person name="La Ragione R."/>
            <person name="Hildebrand F."/>
            <person name="Pallen M.J."/>
        </authorList>
    </citation>
    <scope>NUCLEOTIDE SEQUENCE</scope>
    <source>
        <strain evidence="3">Gambia15-2214</strain>
    </source>
</reference>
<dbReference type="GO" id="GO:0016887">
    <property type="term" value="F:ATP hydrolysis activity"/>
    <property type="evidence" value="ECO:0007669"/>
    <property type="project" value="InterPro"/>
</dbReference>
<sequence>MTELKQVPLSAQELAEKQRKDRLIQIMLDDLKPIKPYLDDPAVTDIAVQDSGEIIISKFGQGRIFTGLQMSDISVYRIIKAVAAVSEVKVDAYSSLPKLEAFIPGYNARITGLLPNKVIRPVISIRKPAKEIYTLEQYVANGQMTEEQRELIVKHIEVRNNIIVSGQTGCGKTTLTNAIIRQMEIFTPNANFYIVEDVPELQCSARMKTTIFTDKYTADEAVEEALRFNPDRIIFGEVRNAKIMNALVTAWNTGHKGSVTTIHANNCMSTLTRIKKLLSTINADTMDDLSEIIQLVVHLSKTSKGIIVDEILEVKEQTNDLLNLIEQNGLA</sequence>
<accession>A0A9E2NYR3</accession>
<dbReference type="PANTHER" id="PTHR30486:SF6">
    <property type="entry name" value="TYPE IV PILUS RETRACTATION ATPASE PILT"/>
    <property type="match status" value="1"/>
</dbReference>
<evidence type="ECO:0000313" key="3">
    <source>
        <dbReference type="EMBL" id="MBU3849857.1"/>
    </source>
</evidence>
<comment type="similarity">
    <text evidence="1">Belongs to the GSP E family.</text>
</comment>
<dbReference type="PANTHER" id="PTHR30486">
    <property type="entry name" value="TWITCHING MOTILITY PROTEIN PILT"/>
    <property type="match status" value="1"/>
</dbReference>
<dbReference type="SUPFAM" id="SSF52540">
    <property type="entry name" value="P-loop containing nucleoside triphosphate hydrolases"/>
    <property type="match status" value="1"/>
</dbReference>
<evidence type="ECO:0000259" key="2">
    <source>
        <dbReference type="Pfam" id="PF00437"/>
    </source>
</evidence>
<dbReference type="InterPro" id="IPR027417">
    <property type="entry name" value="P-loop_NTPase"/>
</dbReference>
<evidence type="ECO:0000256" key="1">
    <source>
        <dbReference type="ARBA" id="ARBA00006611"/>
    </source>
</evidence>
<evidence type="ECO:0000313" key="4">
    <source>
        <dbReference type="Proteomes" id="UP000823914"/>
    </source>
</evidence>
<organism evidence="3 4">
    <name type="scientific">Candidatus Treponema excrementipullorum</name>
    <dbReference type="NCBI Taxonomy" id="2838768"/>
    <lineage>
        <taxon>Bacteria</taxon>
        <taxon>Pseudomonadati</taxon>
        <taxon>Spirochaetota</taxon>
        <taxon>Spirochaetia</taxon>
        <taxon>Spirochaetales</taxon>
        <taxon>Treponemataceae</taxon>
        <taxon>Treponema</taxon>
    </lineage>
</organism>
<dbReference type="Gene3D" id="3.30.450.370">
    <property type="match status" value="1"/>
</dbReference>
<name>A0A9E2NYR3_9SPIR</name>
<reference evidence="3" key="2">
    <citation type="submission" date="2021-04" db="EMBL/GenBank/DDBJ databases">
        <authorList>
            <person name="Gilroy R."/>
        </authorList>
    </citation>
    <scope>NUCLEOTIDE SEQUENCE</scope>
    <source>
        <strain evidence="3">Gambia15-2214</strain>
    </source>
</reference>
<dbReference type="InterPro" id="IPR050921">
    <property type="entry name" value="T4SS_GSP_E_ATPase"/>
</dbReference>
<dbReference type="Proteomes" id="UP000823914">
    <property type="component" value="Unassembled WGS sequence"/>
</dbReference>
<proteinExistence type="inferred from homology"/>
<dbReference type="Gene3D" id="3.40.50.300">
    <property type="entry name" value="P-loop containing nucleotide triphosphate hydrolases"/>
    <property type="match status" value="1"/>
</dbReference>
<comment type="caution">
    <text evidence="3">The sequence shown here is derived from an EMBL/GenBank/DDBJ whole genome shotgun (WGS) entry which is preliminary data.</text>
</comment>
<dbReference type="Pfam" id="PF00437">
    <property type="entry name" value="T2SSE"/>
    <property type="match status" value="1"/>
</dbReference>
<feature type="domain" description="Bacterial type II secretion system protein E" evidence="2">
    <location>
        <begin position="30"/>
        <end position="310"/>
    </location>
</feature>
<protein>
    <submittedName>
        <fullName evidence="3">Flp pilus assembly complex ATPase component TadA</fullName>
    </submittedName>
</protein>
<gene>
    <name evidence="3" type="primary">tadA</name>
    <name evidence="3" type="ORF">IAA16_04760</name>
</gene>
<dbReference type="AlphaFoldDB" id="A0A9E2NYR3"/>
<dbReference type="EMBL" id="JAHLFV010000114">
    <property type="protein sequence ID" value="MBU3849857.1"/>
    <property type="molecule type" value="Genomic_DNA"/>
</dbReference>